<dbReference type="PANTHER" id="PTHR48248">
    <property type="entry name" value="UVR DOMAIN-CONTAINING PROTEIN"/>
    <property type="match status" value="1"/>
</dbReference>
<gene>
    <name evidence="1" type="ORF">B456_013G144200</name>
</gene>
<dbReference type="EMBL" id="CM001752">
    <property type="protein sequence ID" value="KJB81411.1"/>
    <property type="molecule type" value="Genomic_DNA"/>
</dbReference>
<organism evidence="1 2">
    <name type="scientific">Gossypium raimondii</name>
    <name type="common">Peruvian cotton</name>
    <name type="synonym">Gossypium klotzschianum subsp. raimondii</name>
    <dbReference type="NCBI Taxonomy" id="29730"/>
    <lineage>
        <taxon>Eukaryota</taxon>
        <taxon>Viridiplantae</taxon>
        <taxon>Streptophyta</taxon>
        <taxon>Embryophyta</taxon>
        <taxon>Tracheophyta</taxon>
        <taxon>Spermatophyta</taxon>
        <taxon>Magnoliopsida</taxon>
        <taxon>eudicotyledons</taxon>
        <taxon>Gunneridae</taxon>
        <taxon>Pentapetalae</taxon>
        <taxon>rosids</taxon>
        <taxon>malvids</taxon>
        <taxon>Malvales</taxon>
        <taxon>Malvaceae</taxon>
        <taxon>Malvoideae</taxon>
        <taxon>Gossypium</taxon>
    </lineage>
</organism>
<accession>A0A0D2VDS4</accession>
<dbReference type="AlphaFoldDB" id="A0A0D2VDS4"/>
<proteinExistence type="predicted"/>
<reference evidence="1 2" key="1">
    <citation type="journal article" date="2012" name="Nature">
        <title>Repeated polyploidization of Gossypium genomes and the evolution of spinnable cotton fibres.</title>
        <authorList>
            <person name="Paterson A.H."/>
            <person name="Wendel J.F."/>
            <person name="Gundlach H."/>
            <person name="Guo H."/>
            <person name="Jenkins J."/>
            <person name="Jin D."/>
            <person name="Llewellyn D."/>
            <person name="Showmaker K.C."/>
            <person name="Shu S."/>
            <person name="Udall J."/>
            <person name="Yoo M.J."/>
            <person name="Byers R."/>
            <person name="Chen W."/>
            <person name="Doron-Faigenboim A."/>
            <person name="Duke M.V."/>
            <person name="Gong L."/>
            <person name="Grimwood J."/>
            <person name="Grover C."/>
            <person name="Grupp K."/>
            <person name="Hu G."/>
            <person name="Lee T.H."/>
            <person name="Li J."/>
            <person name="Lin L."/>
            <person name="Liu T."/>
            <person name="Marler B.S."/>
            <person name="Page J.T."/>
            <person name="Roberts A.W."/>
            <person name="Romanel E."/>
            <person name="Sanders W.S."/>
            <person name="Szadkowski E."/>
            <person name="Tan X."/>
            <person name="Tang H."/>
            <person name="Xu C."/>
            <person name="Wang J."/>
            <person name="Wang Z."/>
            <person name="Zhang D."/>
            <person name="Zhang L."/>
            <person name="Ashrafi H."/>
            <person name="Bedon F."/>
            <person name="Bowers J.E."/>
            <person name="Brubaker C.L."/>
            <person name="Chee P.W."/>
            <person name="Das S."/>
            <person name="Gingle A.R."/>
            <person name="Haigler C.H."/>
            <person name="Harker D."/>
            <person name="Hoffmann L.V."/>
            <person name="Hovav R."/>
            <person name="Jones D.C."/>
            <person name="Lemke C."/>
            <person name="Mansoor S."/>
            <person name="ur Rahman M."/>
            <person name="Rainville L.N."/>
            <person name="Rambani A."/>
            <person name="Reddy U.K."/>
            <person name="Rong J.K."/>
            <person name="Saranga Y."/>
            <person name="Scheffler B.E."/>
            <person name="Scheffler J.A."/>
            <person name="Stelly D.M."/>
            <person name="Triplett B.A."/>
            <person name="Van Deynze A."/>
            <person name="Vaslin M.F."/>
            <person name="Waghmare V.N."/>
            <person name="Walford S.A."/>
            <person name="Wright R.J."/>
            <person name="Zaki E.A."/>
            <person name="Zhang T."/>
            <person name="Dennis E.S."/>
            <person name="Mayer K.F."/>
            <person name="Peterson D.G."/>
            <person name="Rokhsar D.S."/>
            <person name="Wang X."/>
            <person name="Schmutz J."/>
        </authorList>
    </citation>
    <scope>NUCLEOTIDE SEQUENCE [LARGE SCALE GENOMIC DNA]</scope>
</reference>
<dbReference type="Proteomes" id="UP000032304">
    <property type="component" value="Chromosome 13"/>
</dbReference>
<dbReference type="PANTHER" id="PTHR48248:SF4">
    <property type="match status" value="1"/>
</dbReference>
<protein>
    <submittedName>
        <fullName evidence="1">Uncharacterized protein</fullName>
    </submittedName>
</protein>
<dbReference type="OMA" id="REDQQCI"/>
<dbReference type="Gramene" id="KJB81411">
    <property type="protein sequence ID" value="KJB81411"/>
    <property type="gene ID" value="B456_013G144200"/>
</dbReference>
<keyword evidence="2" id="KW-1185">Reference proteome</keyword>
<evidence type="ECO:0000313" key="2">
    <source>
        <dbReference type="Proteomes" id="UP000032304"/>
    </source>
</evidence>
<dbReference type="SMR" id="A0A0D2VDS4"/>
<name>A0A0D2VDS4_GOSRA</name>
<sequence length="109" mass="13026">MSKKKETWKPKTKSFKARVHRIKLDMGKIKEDQRCIRDEQRDIRERFEDVNRQCDALRLETEAIVKQSALNRIRLVIMLNILEARQVGDFDKVALLTRFLNSVSNRRNK</sequence>
<evidence type="ECO:0000313" key="1">
    <source>
        <dbReference type="EMBL" id="KJB81411.1"/>
    </source>
</evidence>